<proteinExistence type="predicted"/>
<accession>X1AQK1</accession>
<comment type="caution">
    <text evidence="1">The sequence shown here is derived from an EMBL/GenBank/DDBJ whole genome shotgun (WGS) entry which is preliminary data.</text>
</comment>
<dbReference type="AlphaFoldDB" id="X1AQK1"/>
<evidence type="ECO:0000313" key="1">
    <source>
        <dbReference type="EMBL" id="GAG85005.1"/>
    </source>
</evidence>
<gene>
    <name evidence="1" type="ORF">S01H4_26454</name>
</gene>
<feature type="non-terminal residue" evidence="1">
    <location>
        <position position="1"/>
    </location>
</feature>
<sequence>LSHTVSIDGTELGNGYINKLREIEQYLDNLQS</sequence>
<organism evidence="1">
    <name type="scientific">marine sediment metagenome</name>
    <dbReference type="NCBI Taxonomy" id="412755"/>
    <lineage>
        <taxon>unclassified sequences</taxon>
        <taxon>metagenomes</taxon>
        <taxon>ecological metagenomes</taxon>
    </lineage>
</organism>
<name>X1AQK1_9ZZZZ</name>
<dbReference type="EMBL" id="BART01012759">
    <property type="protein sequence ID" value="GAG85005.1"/>
    <property type="molecule type" value="Genomic_DNA"/>
</dbReference>
<reference evidence="1" key="1">
    <citation type="journal article" date="2014" name="Front. Microbiol.">
        <title>High frequency of phylogenetically diverse reductive dehalogenase-homologous genes in deep subseafloor sedimentary metagenomes.</title>
        <authorList>
            <person name="Kawai M."/>
            <person name="Futagami T."/>
            <person name="Toyoda A."/>
            <person name="Takaki Y."/>
            <person name="Nishi S."/>
            <person name="Hori S."/>
            <person name="Arai W."/>
            <person name="Tsubouchi T."/>
            <person name="Morono Y."/>
            <person name="Uchiyama I."/>
            <person name="Ito T."/>
            <person name="Fujiyama A."/>
            <person name="Inagaki F."/>
            <person name="Takami H."/>
        </authorList>
    </citation>
    <scope>NUCLEOTIDE SEQUENCE</scope>
    <source>
        <strain evidence="1">Expedition CK06-06</strain>
    </source>
</reference>
<protein>
    <submittedName>
        <fullName evidence="1">Uncharacterized protein</fullName>
    </submittedName>
</protein>